<evidence type="ECO:0000256" key="6">
    <source>
        <dbReference type="ARBA" id="ARBA00023136"/>
    </source>
</evidence>
<dbReference type="EC" id="2.5.1.18" evidence="7"/>
<name>A0A7N4PA11_SARHA</name>
<feature type="transmembrane region" description="Helical" evidence="7">
    <location>
        <begin position="83"/>
        <end position="103"/>
    </location>
</feature>
<evidence type="ECO:0000256" key="4">
    <source>
        <dbReference type="ARBA" id="ARBA00022824"/>
    </source>
</evidence>
<evidence type="ECO:0000256" key="3">
    <source>
        <dbReference type="ARBA" id="ARBA00022751"/>
    </source>
</evidence>
<comment type="catalytic activity">
    <reaction evidence="7">
        <text>(5S)-hydroperoxy-(6E,8Z,11Z,14Z)-eicosatetraenoate + 2 glutathione = (5S)-hydroxy-(6E,8Z,11Z,14Z)-eicosatetraenoate + glutathione disulfide + H2O</text>
        <dbReference type="Rhea" id="RHEA:48620"/>
        <dbReference type="ChEBI" id="CHEBI:15377"/>
        <dbReference type="ChEBI" id="CHEBI:57450"/>
        <dbReference type="ChEBI" id="CHEBI:57925"/>
        <dbReference type="ChEBI" id="CHEBI:58297"/>
        <dbReference type="ChEBI" id="CHEBI:90632"/>
    </reaction>
</comment>
<evidence type="ECO:0000313" key="9">
    <source>
        <dbReference type="Proteomes" id="UP000007648"/>
    </source>
</evidence>
<keyword evidence="3 7" id="KW-0434">Leukotriene biosynthesis</keyword>
<dbReference type="GO" id="GO:0006629">
    <property type="term" value="P:lipid metabolic process"/>
    <property type="evidence" value="ECO:0007669"/>
    <property type="project" value="UniProtKB-UniRule"/>
</dbReference>
<dbReference type="Gene3D" id="1.20.120.550">
    <property type="entry name" value="Membrane associated eicosanoid/glutathione metabolism-like domain"/>
    <property type="match status" value="1"/>
</dbReference>
<keyword evidence="7" id="KW-0492">Microsome</keyword>
<dbReference type="EC" id="1.11.1.-" evidence="7"/>
<keyword evidence="7" id="KW-0456">Lyase</keyword>
<reference evidence="8" key="3">
    <citation type="submission" date="2025-09" db="UniProtKB">
        <authorList>
            <consortium name="Ensembl"/>
        </authorList>
    </citation>
    <scope>IDENTIFICATION</scope>
</reference>
<comment type="subcellular location">
    <subcellularLocation>
        <location evidence="7">Endoplasmic reticulum membrane</location>
        <topology evidence="7">Multi-pass membrane protein</topology>
    </subcellularLocation>
    <subcellularLocation>
        <location evidence="7">Microsome membrane</location>
        <topology evidence="7">Multi-pass membrane protein</topology>
    </subcellularLocation>
</comment>
<organism evidence="8 9">
    <name type="scientific">Sarcophilus harrisii</name>
    <name type="common">Tasmanian devil</name>
    <name type="synonym">Sarcophilus laniarius</name>
    <dbReference type="NCBI Taxonomy" id="9305"/>
    <lineage>
        <taxon>Eukaryota</taxon>
        <taxon>Metazoa</taxon>
        <taxon>Chordata</taxon>
        <taxon>Craniata</taxon>
        <taxon>Vertebrata</taxon>
        <taxon>Euteleostomi</taxon>
        <taxon>Mammalia</taxon>
        <taxon>Metatheria</taxon>
        <taxon>Dasyuromorphia</taxon>
        <taxon>Dasyuridae</taxon>
        <taxon>Sarcophilus</taxon>
    </lineage>
</organism>
<reference evidence="8" key="2">
    <citation type="submission" date="2025-08" db="UniProtKB">
        <authorList>
            <consortium name="Ensembl"/>
        </authorList>
    </citation>
    <scope>IDENTIFICATION</scope>
</reference>
<keyword evidence="2 7" id="KW-0812">Transmembrane</keyword>
<evidence type="ECO:0000313" key="8">
    <source>
        <dbReference type="Ensembl" id="ENSSHAP00000035289.1"/>
    </source>
</evidence>
<dbReference type="Pfam" id="PF01124">
    <property type="entry name" value="MAPEG"/>
    <property type="match status" value="1"/>
</dbReference>
<dbReference type="Proteomes" id="UP000007648">
    <property type="component" value="Unassembled WGS sequence"/>
</dbReference>
<comment type="catalytic activity">
    <reaction evidence="7">
        <text>leukotriene C4 = leukotriene A4 + glutathione</text>
        <dbReference type="Rhea" id="RHEA:17617"/>
        <dbReference type="ChEBI" id="CHEBI:57463"/>
        <dbReference type="ChEBI" id="CHEBI:57925"/>
        <dbReference type="ChEBI" id="CHEBI:57973"/>
        <dbReference type="EC" id="4.4.1.20"/>
    </reaction>
</comment>
<keyword evidence="7" id="KW-0443">Lipid metabolism</keyword>
<evidence type="ECO:0000256" key="7">
    <source>
        <dbReference type="RuleBase" id="RU369123"/>
    </source>
</evidence>
<keyword evidence="4 7" id="KW-0256">Endoplasmic reticulum</keyword>
<comment type="catalytic activity">
    <reaction evidence="7">
        <text>RX + glutathione = an S-substituted glutathione + a halide anion + H(+)</text>
        <dbReference type="Rhea" id="RHEA:16437"/>
        <dbReference type="ChEBI" id="CHEBI:15378"/>
        <dbReference type="ChEBI" id="CHEBI:16042"/>
        <dbReference type="ChEBI" id="CHEBI:17792"/>
        <dbReference type="ChEBI" id="CHEBI:57925"/>
        <dbReference type="ChEBI" id="CHEBI:90779"/>
        <dbReference type="EC" id="2.5.1.18"/>
    </reaction>
</comment>
<dbReference type="SUPFAM" id="SSF161084">
    <property type="entry name" value="MAPEG domain-like"/>
    <property type="match status" value="1"/>
</dbReference>
<keyword evidence="5 7" id="KW-1133">Transmembrane helix</keyword>
<dbReference type="GO" id="GO:0043295">
    <property type="term" value="F:glutathione binding"/>
    <property type="evidence" value="ECO:0007669"/>
    <property type="project" value="UniProtKB-UniRule"/>
</dbReference>
<protein>
    <recommendedName>
        <fullName evidence="7">Microsomal glutathione S-transferase 2</fullName>
        <shortName evidence="7">Microsomal GST-2</shortName>
        <shortName evidence="7">Microsomal GST-II</shortName>
        <ecNumber evidence="7">1.11.1.-</ecNumber>
        <ecNumber evidence="7">2.5.1.18</ecNumber>
        <ecNumber evidence="7">4.4.1.20</ecNumber>
    </recommendedName>
    <alternativeName>
        <fullName evidence="7">Glutathione peroxidase MGST2</fullName>
    </alternativeName>
    <alternativeName>
        <fullName evidence="7">Leukotriene C4 synthase MGST2</fullName>
    </alternativeName>
    <alternativeName>
        <fullName evidence="7">Microsomal glutathione S-transferase II</fullName>
    </alternativeName>
</protein>
<evidence type="ECO:0000256" key="5">
    <source>
        <dbReference type="ARBA" id="ARBA00022989"/>
    </source>
</evidence>
<dbReference type="GO" id="GO:0005789">
    <property type="term" value="C:endoplasmic reticulum membrane"/>
    <property type="evidence" value="ECO:0007669"/>
    <property type="project" value="UniProtKB-SubCell"/>
</dbReference>
<dbReference type="InterPro" id="IPR001446">
    <property type="entry name" value="5_LipOase_AP"/>
</dbReference>
<dbReference type="PANTHER" id="PTHR10250">
    <property type="entry name" value="MICROSOMAL GLUTATHIONE S-TRANSFERASE"/>
    <property type="match status" value="1"/>
</dbReference>
<feature type="transmembrane region" description="Helical" evidence="7">
    <location>
        <begin position="54"/>
        <end position="71"/>
    </location>
</feature>
<dbReference type="AlphaFoldDB" id="A0A7N4PA11"/>
<evidence type="ECO:0000256" key="1">
    <source>
        <dbReference type="ARBA" id="ARBA00010459"/>
    </source>
</evidence>
<dbReference type="GO" id="GO:0004602">
    <property type="term" value="F:glutathione peroxidase activity"/>
    <property type="evidence" value="ECO:0007669"/>
    <property type="project" value="UniProtKB-UniRule"/>
</dbReference>
<dbReference type="GeneTree" id="ENSGT00940000160288"/>
<keyword evidence="6 7" id="KW-0472">Membrane</keyword>
<dbReference type="GO" id="GO:0008047">
    <property type="term" value="F:enzyme activator activity"/>
    <property type="evidence" value="ECO:0007669"/>
    <property type="project" value="UniProtKB-UniRule"/>
</dbReference>
<dbReference type="PRINTS" id="PR00488">
    <property type="entry name" value="5LPOXGNASEAP"/>
</dbReference>
<dbReference type="EC" id="4.4.1.20" evidence="7"/>
<keyword evidence="7" id="KW-0808">Transferase</keyword>
<accession>A0A7N4PA11</accession>
<dbReference type="InterPro" id="IPR018295">
    <property type="entry name" value="FLAP/GST2/LTC4S_CS"/>
</dbReference>
<dbReference type="GO" id="GO:0019370">
    <property type="term" value="P:leukotriene biosynthetic process"/>
    <property type="evidence" value="ECO:0007669"/>
    <property type="project" value="UniProtKB-UniRule"/>
</dbReference>
<dbReference type="GO" id="GO:0004464">
    <property type="term" value="F:leukotriene-C4 synthase activity"/>
    <property type="evidence" value="ECO:0007669"/>
    <property type="project" value="UniProtKB-EC"/>
</dbReference>
<dbReference type="GO" id="GO:0005635">
    <property type="term" value="C:nuclear envelope"/>
    <property type="evidence" value="ECO:0007669"/>
    <property type="project" value="TreeGrafter"/>
</dbReference>
<dbReference type="InterPro" id="IPR001129">
    <property type="entry name" value="Membr-assoc_MAPEG"/>
</dbReference>
<comment type="caution">
    <text evidence="7">Lacks conserved residue(s) required for the propagation of feature annotation.</text>
</comment>
<sequence length="114" mass="13452">LNEKKPILATNSLSLAVFFAWQVGKARKKYKISPPAVIGSPAFERVFRAQQNCLEFYPIFLVTFWMAGWFFNQAPFKMFQILFYFFFLDSLFLGVLCHLILLAQFQFTRNYFLP</sequence>
<dbReference type="Ensembl" id="ENSSHAT00000052117.1">
    <property type="protein sequence ID" value="ENSSHAP00000035289.1"/>
    <property type="gene ID" value="ENSSHAG00000026843.1"/>
</dbReference>
<proteinExistence type="inferred from homology"/>
<comment type="subunit">
    <text evidence="7">Homotrimer.</text>
</comment>
<dbReference type="InterPro" id="IPR023352">
    <property type="entry name" value="MAPEG-like_dom_sf"/>
</dbReference>
<keyword evidence="9" id="KW-1185">Reference proteome</keyword>
<evidence type="ECO:0000256" key="2">
    <source>
        <dbReference type="ARBA" id="ARBA00022692"/>
    </source>
</evidence>
<dbReference type="PANTHER" id="PTHR10250:SF13">
    <property type="entry name" value="MICROSOMAL GLUTATHIONE S-TRANSFERASE 2"/>
    <property type="match status" value="1"/>
</dbReference>
<dbReference type="PROSITE" id="PS01297">
    <property type="entry name" value="FLAP_GST2_LTC4S"/>
    <property type="match status" value="1"/>
</dbReference>
<reference evidence="8 9" key="1">
    <citation type="journal article" date="2011" name="Proc. Natl. Acad. Sci. U.S.A.">
        <title>Genetic diversity and population structure of the endangered marsupial Sarcophilus harrisii (Tasmanian devil).</title>
        <authorList>
            <person name="Miller W."/>
            <person name="Hayes V.M."/>
            <person name="Ratan A."/>
            <person name="Petersen D.C."/>
            <person name="Wittekindt N.E."/>
            <person name="Miller J."/>
            <person name="Walenz B."/>
            <person name="Knight J."/>
            <person name="Qi J."/>
            <person name="Zhao F."/>
            <person name="Wang Q."/>
            <person name="Bedoya-Reina O.C."/>
            <person name="Katiyar N."/>
            <person name="Tomsho L.P."/>
            <person name="Kasson L.M."/>
            <person name="Hardie R.A."/>
            <person name="Woodbridge P."/>
            <person name="Tindall E.A."/>
            <person name="Bertelsen M.F."/>
            <person name="Dixon D."/>
            <person name="Pyecroft S."/>
            <person name="Helgen K.M."/>
            <person name="Lesk A.M."/>
            <person name="Pringle T.H."/>
            <person name="Patterson N."/>
            <person name="Zhang Y."/>
            <person name="Kreiss A."/>
            <person name="Woods G.M."/>
            <person name="Jones M.E."/>
            <person name="Schuster S.C."/>
        </authorList>
    </citation>
    <scope>NUCLEOTIDE SEQUENCE [LARGE SCALE GENOMIC DNA]</scope>
</reference>
<dbReference type="GO" id="GO:0004364">
    <property type="term" value="F:glutathione transferase activity"/>
    <property type="evidence" value="ECO:0007669"/>
    <property type="project" value="UniProtKB-UniRule"/>
</dbReference>
<comment type="catalytic activity">
    <reaction evidence="7">
        <text>1-chloro-2,4-dinitrobenzene + glutathione = 2,4-dinitrophenyl-S-glutathione + chloride + H(+)</text>
        <dbReference type="Rhea" id="RHEA:51220"/>
        <dbReference type="ChEBI" id="CHEBI:15378"/>
        <dbReference type="ChEBI" id="CHEBI:17996"/>
        <dbReference type="ChEBI" id="CHEBI:34718"/>
        <dbReference type="ChEBI" id="CHEBI:57925"/>
        <dbReference type="ChEBI" id="CHEBI:133977"/>
        <dbReference type="EC" id="2.5.1.18"/>
    </reaction>
</comment>
<comment type="function">
    <text evidence="7">Catalyzes several different glutathione-dependent reactions. Catalyzes the glutathione-dependent reduction of lipid hydroperoxides, such as 5-HPETE. Has glutathione transferase activity, toward xenobiotic electrophiles, such as 1-chloro-2, 4-dinitrobenzene (CDNB). Catalyzes also the conjugation of leukotriene A4 with reduced glutathione to form leukotriene C4 (LTC4). Involved in oxidative DNA damage induced by ER stress and anticancer agents by activating LTC4 biosynthetic machinery in nonimmune cells.</text>
</comment>
<keyword evidence="7" id="KW-0560">Oxidoreductase</keyword>
<gene>
    <name evidence="8" type="primary">MGST2</name>
</gene>
<comment type="similarity">
    <text evidence="1 7">Belongs to the MAPEG family.</text>
</comment>
<dbReference type="InterPro" id="IPR050997">
    <property type="entry name" value="MAPEG"/>
</dbReference>